<organism evidence="1 2">
    <name type="scientific">Blautia wexlerae</name>
    <dbReference type="NCBI Taxonomy" id="418240"/>
    <lineage>
        <taxon>Bacteria</taxon>
        <taxon>Bacillati</taxon>
        <taxon>Bacillota</taxon>
        <taxon>Clostridia</taxon>
        <taxon>Lachnospirales</taxon>
        <taxon>Lachnospiraceae</taxon>
        <taxon>Blautia</taxon>
    </lineage>
</organism>
<evidence type="ECO:0000313" key="1">
    <source>
        <dbReference type="EMBL" id="MZL35429.1"/>
    </source>
</evidence>
<proteinExistence type="predicted"/>
<accession>A0A6L8T7F8</accession>
<comment type="caution">
    <text evidence="1">The sequence shown here is derived from an EMBL/GenBank/DDBJ whole genome shotgun (WGS) entry which is preliminary data.</text>
</comment>
<gene>
    <name evidence="1" type="ORF">GT728_20180</name>
</gene>
<name>A0A6L8T7F8_9FIRM</name>
<evidence type="ECO:0000313" key="2">
    <source>
        <dbReference type="Proteomes" id="UP000477285"/>
    </source>
</evidence>
<protein>
    <submittedName>
        <fullName evidence="1">Uncharacterized protein</fullName>
    </submittedName>
</protein>
<sequence length="838" mass="97001">MNNYLNNTLTNLHLQDFLKEKGLDVSHMRYISDRQLAVDNLHMVPNMKDYLKSGYFILDGLAKAILSSKETAEIISKLHTDGQLSRLSCSLLNQYINVFGADYPDAESFAENLVNYEDVLHSVLEKERPGTAAAYDLKFYTFLKEGKHERLIHLFYELSFSDRNDFLIQLFMKENWQEELIKFYLIEDLPEEFSFRSSVFILQNSVPESYFRLAKVLTYPGTLDIYKMAGDCVNKVYLHEKGYAKQAEDIAAILSKFKGLFDSEEFEEDIKQDFFRRLYDIDYQEKTLSEYKRYIMKHLDKDAVKNSLWGINSFLSACTGNKYEKLMKEIDSGSYSHIEAFARKCLINNKTACLRLMQDNLKEFAKLPINSILFSNEFWQLCNMNTLTIKDLQKLQKYKYLYTTNNIDLSLFYNHTYTFPEFLSISLKNRKLIEIYNSLDPSMRVDEKLRRIRQLFHESIRMDNFPEDLISAVAKTLSKEPLSDYINRHSYLKETASISDFLYLESIESYNPGLKEVINEITGRIDILAVVNNYNNPKLKELGLKDFKNAYVSLDEDSAWLKEELPIPEEHQKSFLEFCLQGNASVTKSYYDDQYEKGQKNVLLLAKAAVYGKLDEVKYENFNAEIGFTLTGDQKEVWKENSKKQQYGLKATENTDFESCMKIGAVPTWTCMNYKSGQYNECLLSVFDANKKVLYVDKGSKCVARAIMRLTKMSDTAVNKTLSFRDVAEDAAMESGSDEKLVIFLERMYFSHLTNAEIIQVRKLLYDLAEAKATALGAKILVAQDYEDIAEEKLLKKTSTNVYISKSKNGDQYLDSLGGDCEKGGYYVKGNFYAPYEQ</sequence>
<dbReference type="RefSeq" id="WP_161234433.1">
    <property type="nucleotide sequence ID" value="NZ_JADMTA010000030.1"/>
</dbReference>
<dbReference type="Proteomes" id="UP000477285">
    <property type="component" value="Unassembled WGS sequence"/>
</dbReference>
<dbReference type="AlphaFoldDB" id="A0A6L8T7F8"/>
<dbReference type="EMBL" id="WWVQ01000097">
    <property type="protein sequence ID" value="MZL35429.1"/>
    <property type="molecule type" value="Genomic_DNA"/>
</dbReference>
<reference evidence="1 2" key="1">
    <citation type="journal article" date="2019" name="Nat. Med.">
        <title>A library of human gut bacterial isolates paired with longitudinal multiomics data enables mechanistic microbiome research.</title>
        <authorList>
            <person name="Poyet M."/>
            <person name="Groussin M."/>
            <person name="Gibbons S.M."/>
            <person name="Avila-Pacheco J."/>
            <person name="Jiang X."/>
            <person name="Kearney S.M."/>
            <person name="Perrotta A.R."/>
            <person name="Berdy B."/>
            <person name="Zhao S."/>
            <person name="Lieberman T.D."/>
            <person name="Swanson P.K."/>
            <person name="Smith M."/>
            <person name="Roesemann S."/>
            <person name="Alexander J.E."/>
            <person name="Rich S.A."/>
            <person name="Livny J."/>
            <person name="Vlamakis H."/>
            <person name="Clish C."/>
            <person name="Bullock K."/>
            <person name="Deik A."/>
            <person name="Scott J."/>
            <person name="Pierce K.A."/>
            <person name="Xavier R.J."/>
            <person name="Alm E.J."/>
        </authorList>
    </citation>
    <scope>NUCLEOTIDE SEQUENCE [LARGE SCALE GENOMIC DNA]</scope>
    <source>
        <strain evidence="1 2">BIOML-A1</strain>
    </source>
</reference>